<evidence type="ECO:0000313" key="3">
    <source>
        <dbReference type="EMBL" id="KAK7587999.1"/>
    </source>
</evidence>
<evidence type="ECO:0000313" key="4">
    <source>
        <dbReference type="Proteomes" id="UP001367676"/>
    </source>
</evidence>
<feature type="compositionally biased region" description="Basic and acidic residues" evidence="1">
    <location>
        <begin position="213"/>
        <end position="226"/>
    </location>
</feature>
<feature type="non-terminal residue" evidence="3">
    <location>
        <position position="1"/>
    </location>
</feature>
<dbReference type="AlphaFoldDB" id="A0AAN9TH05"/>
<dbReference type="EMBL" id="JBBCAQ010000042">
    <property type="protein sequence ID" value="KAK7570838.1"/>
    <property type="molecule type" value="Genomic_DNA"/>
</dbReference>
<proteinExistence type="predicted"/>
<protein>
    <submittedName>
        <fullName evidence="3">Uncharacterized protein</fullName>
    </submittedName>
</protein>
<feature type="region of interest" description="Disordered" evidence="1">
    <location>
        <begin position="185"/>
        <end position="231"/>
    </location>
</feature>
<feature type="compositionally biased region" description="Basic and acidic residues" evidence="1">
    <location>
        <begin position="42"/>
        <end position="61"/>
    </location>
</feature>
<evidence type="ECO:0000313" key="2">
    <source>
        <dbReference type="EMBL" id="KAK7570838.1"/>
    </source>
</evidence>
<name>A0AAN9TH05_9HEMI</name>
<accession>A0AAN9TH05</accession>
<comment type="caution">
    <text evidence="3">The sequence shown here is derived from an EMBL/GenBank/DDBJ whole genome shotgun (WGS) entry which is preliminary data.</text>
</comment>
<reference evidence="3 4" key="1">
    <citation type="submission" date="2024-03" db="EMBL/GenBank/DDBJ databases">
        <title>Adaptation during the transition from Ophiocordyceps entomopathogen to insect associate is accompanied by gene loss and intensified selection.</title>
        <authorList>
            <person name="Ward C.M."/>
            <person name="Onetto C.A."/>
            <person name="Borneman A.R."/>
        </authorList>
    </citation>
    <scope>NUCLEOTIDE SEQUENCE [LARGE SCALE GENOMIC DNA]</scope>
    <source>
        <strain evidence="3">AWRI1</strain>
        <tissue evidence="3">Single Adult Female</tissue>
    </source>
</reference>
<dbReference type="EMBL" id="JBBCAQ010000026">
    <property type="protein sequence ID" value="KAK7587999.1"/>
    <property type="molecule type" value="Genomic_DNA"/>
</dbReference>
<gene>
    <name evidence="2" type="ORF">V9T40_013438</name>
    <name evidence="3" type="ORF">V9T40_013486</name>
</gene>
<sequence length="270" mass="29315">KRAGPPAPHARATPTVTRRRRGQYFDGGRVSEVPSARRQRRNDRPGAPKRAAVDARAERTRPTTTARIRLPAGRPADTPGTITWRNARREAKRPRSVVRRREDTDPTTSFLTATTLIYAIGAGITAAAGTRLALQLILVAPSERPTTTGEPPNDDALVGALSACISSRITTVIHVTINQRTDVDSCDTRSATGRRSVERRAADNAPSSPPPTKGDDRRARDSEESTRPPGRVTFFTSVRVCVHTRTSALPGSDVDFRETVRSSDLVRVAG</sequence>
<feature type="compositionally biased region" description="Low complexity" evidence="1">
    <location>
        <begin position="62"/>
        <end position="72"/>
    </location>
</feature>
<keyword evidence="4" id="KW-1185">Reference proteome</keyword>
<organism evidence="3 4">
    <name type="scientific">Parthenolecanium corni</name>
    <dbReference type="NCBI Taxonomy" id="536013"/>
    <lineage>
        <taxon>Eukaryota</taxon>
        <taxon>Metazoa</taxon>
        <taxon>Ecdysozoa</taxon>
        <taxon>Arthropoda</taxon>
        <taxon>Hexapoda</taxon>
        <taxon>Insecta</taxon>
        <taxon>Pterygota</taxon>
        <taxon>Neoptera</taxon>
        <taxon>Paraneoptera</taxon>
        <taxon>Hemiptera</taxon>
        <taxon>Sternorrhyncha</taxon>
        <taxon>Coccoidea</taxon>
        <taxon>Coccidae</taxon>
        <taxon>Parthenolecanium</taxon>
    </lineage>
</organism>
<evidence type="ECO:0000256" key="1">
    <source>
        <dbReference type="SAM" id="MobiDB-lite"/>
    </source>
</evidence>
<dbReference type="Proteomes" id="UP001367676">
    <property type="component" value="Unassembled WGS sequence"/>
</dbReference>
<feature type="region of interest" description="Disordered" evidence="1">
    <location>
        <begin position="1"/>
        <end position="105"/>
    </location>
</feature>